<dbReference type="PANTHER" id="PTHR44169:SF6">
    <property type="entry name" value="NADPH-DEPENDENT 1-ACYLDIHYDROXYACETONE PHOSPHATE REDUCTASE"/>
    <property type="match status" value="1"/>
</dbReference>
<evidence type="ECO:0000256" key="3">
    <source>
        <dbReference type="RuleBase" id="RU000363"/>
    </source>
</evidence>
<keyword evidence="2" id="KW-0560">Oxidoreductase</keyword>
<evidence type="ECO:0000313" key="5">
    <source>
        <dbReference type="Proteomes" id="UP000549457"/>
    </source>
</evidence>
<dbReference type="PRINTS" id="PR00081">
    <property type="entry name" value="GDHRDH"/>
</dbReference>
<dbReference type="GO" id="GO:0016491">
    <property type="term" value="F:oxidoreductase activity"/>
    <property type="evidence" value="ECO:0007669"/>
    <property type="project" value="UniProtKB-KW"/>
</dbReference>
<sequence length="295" mass="31889">MNWAVAGRAVERGRKEGAASLSKRSILITGASSGIGLDAACSLRRRGWRVLAACRRDEDAARLSTAGVEPFLLDLASDGSVAALAGEVLERTGGRLDALFNNAAFATPGAVEDLPRVALREIFEVNLFGQIDLTNRLLPAMRLAGSGRVVMNSSVLGLVAAPWRGAYVATKFALEGITDALRLELAGSGVHVILIQPGPIDTPFRRNSIPHFERHIDWRTSPHQSAYETRLLPRLYADTPGPGQHPASSVTARLIEALESRRPRARYAVTGTTRGAAIMRRLFPTALSDRILRLR</sequence>
<dbReference type="EMBL" id="JACHFM010000001">
    <property type="protein sequence ID" value="MBB5221477.1"/>
    <property type="molecule type" value="Genomic_DNA"/>
</dbReference>
<dbReference type="Pfam" id="PF00106">
    <property type="entry name" value="adh_short"/>
    <property type="match status" value="1"/>
</dbReference>
<keyword evidence="5" id="KW-1185">Reference proteome</keyword>
<dbReference type="AlphaFoldDB" id="A0A840SHW5"/>
<evidence type="ECO:0000313" key="4">
    <source>
        <dbReference type="EMBL" id="MBB5221477.1"/>
    </source>
</evidence>
<organism evidence="4 5">
    <name type="scientific">Amaricoccus macauensis</name>
    <dbReference type="NCBI Taxonomy" id="57001"/>
    <lineage>
        <taxon>Bacteria</taxon>
        <taxon>Pseudomonadati</taxon>
        <taxon>Pseudomonadota</taxon>
        <taxon>Alphaproteobacteria</taxon>
        <taxon>Rhodobacterales</taxon>
        <taxon>Paracoccaceae</taxon>
        <taxon>Amaricoccus</taxon>
    </lineage>
</organism>
<dbReference type="SUPFAM" id="SSF51735">
    <property type="entry name" value="NAD(P)-binding Rossmann-fold domains"/>
    <property type="match status" value="1"/>
</dbReference>
<dbReference type="CDD" id="cd05374">
    <property type="entry name" value="17beta-HSD-like_SDR_c"/>
    <property type="match status" value="1"/>
</dbReference>
<protein>
    <submittedName>
        <fullName evidence="4">NAD(P)-dependent dehydrogenase (Short-subunit alcohol dehydrogenase family)</fullName>
    </submittedName>
</protein>
<evidence type="ECO:0000256" key="1">
    <source>
        <dbReference type="ARBA" id="ARBA00006484"/>
    </source>
</evidence>
<gene>
    <name evidence="4" type="ORF">HNP73_001398</name>
</gene>
<dbReference type="PROSITE" id="PS00061">
    <property type="entry name" value="ADH_SHORT"/>
    <property type="match status" value="1"/>
</dbReference>
<evidence type="ECO:0000256" key="2">
    <source>
        <dbReference type="ARBA" id="ARBA00023002"/>
    </source>
</evidence>
<dbReference type="InterPro" id="IPR002347">
    <property type="entry name" value="SDR_fam"/>
</dbReference>
<dbReference type="Proteomes" id="UP000549457">
    <property type="component" value="Unassembled WGS sequence"/>
</dbReference>
<comment type="similarity">
    <text evidence="1 3">Belongs to the short-chain dehydrogenases/reductases (SDR) family.</text>
</comment>
<dbReference type="Gene3D" id="3.40.50.720">
    <property type="entry name" value="NAD(P)-binding Rossmann-like Domain"/>
    <property type="match status" value="1"/>
</dbReference>
<comment type="caution">
    <text evidence="4">The sequence shown here is derived from an EMBL/GenBank/DDBJ whole genome shotgun (WGS) entry which is preliminary data.</text>
</comment>
<proteinExistence type="inferred from homology"/>
<dbReference type="PRINTS" id="PR00080">
    <property type="entry name" value="SDRFAMILY"/>
</dbReference>
<dbReference type="InterPro" id="IPR020904">
    <property type="entry name" value="Sc_DH/Rdtase_CS"/>
</dbReference>
<accession>A0A840SHW5</accession>
<dbReference type="InterPro" id="IPR036291">
    <property type="entry name" value="NAD(P)-bd_dom_sf"/>
</dbReference>
<reference evidence="4 5" key="1">
    <citation type="submission" date="2020-08" db="EMBL/GenBank/DDBJ databases">
        <title>Genomic Encyclopedia of Type Strains, Phase IV (KMG-IV): sequencing the most valuable type-strain genomes for metagenomic binning, comparative biology and taxonomic classification.</title>
        <authorList>
            <person name="Goeker M."/>
        </authorList>
    </citation>
    <scope>NUCLEOTIDE SEQUENCE [LARGE SCALE GENOMIC DNA]</scope>
    <source>
        <strain evidence="4 5">DSM 101730</strain>
    </source>
</reference>
<dbReference type="PANTHER" id="PTHR44169">
    <property type="entry name" value="NADPH-DEPENDENT 1-ACYLDIHYDROXYACETONE PHOSPHATE REDUCTASE"/>
    <property type="match status" value="1"/>
</dbReference>
<name>A0A840SHW5_9RHOB</name>